<accession>A0A484NRR7</accession>
<evidence type="ECO:0000313" key="2">
    <source>
        <dbReference type="EMBL" id="VFR02675.1"/>
    </source>
</evidence>
<evidence type="ECO:0000313" key="3">
    <source>
        <dbReference type="Proteomes" id="UP000595140"/>
    </source>
</evidence>
<feature type="region of interest" description="Disordered" evidence="1">
    <location>
        <begin position="176"/>
        <end position="205"/>
    </location>
</feature>
<reference evidence="2 3" key="1">
    <citation type="submission" date="2018-04" db="EMBL/GenBank/DDBJ databases">
        <authorList>
            <person name="Vogel A."/>
        </authorList>
    </citation>
    <scope>NUCLEOTIDE SEQUENCE [LARGE SCALE GENOMIC DNA]</scope>
</reference>
<dbReference type="Proteomes" id="UP000595140">
    <property type="component" value="Unassembled WGS sequence"/>
</dbReference>
<proteinExistence type="predicted"/>
<dbReference type="EMBL" id="OOIL02006839">
    <property type="protein sequence ID" value="VFR02675.1"/>
    <property type="molecule type" value="Genomic_DNA"/>
</dbReference>
<protein>
    <submittedName>
        <fullName evidence="2">Uncharacterized protein</fullName>
    </submittedName>
</protein>
<dbReference type="AlphaFoldDB" id="A0A484NRR7"/>
<name>A0A484NRR7_9ASTE</name>
<evidence type="ECO:0000256" key="1">
    <source>
        <dbReference type="SAM" id="MobiDB-lite"/>
    </source>
</evidence>
<feature type="compositionally biased region" description="Polar residues" evidence="1">
    <location>
        <begin position="196"/>
        <end position="205"/>
    </location>
</feature>
<gene>
    <name evidence="2" type="ORF">CCAM_LOCUS44450</name>
</gene>
<keyword evidence="3" id="KW-1185">Reference proteome</keyword>
<sequence>MRNHHMIPRLETLDIFLYQDTDGDNYSEPHEEQNDYDQYGPMYNNEPDPLVEEIIRLEQKIFYFEEVLFAEGSWYEPPYFCDYTLFAEEQIEANKVAIRERAKLLESVRKEKEFERRLCEGSELMQKMLDDFQRERLEVEPKADKLVNDLCKAIELKRSLQPQDPQIEEVNAQKEALEPKTNPESFNHQVPVLEDSPSSELSQKPESITTLARANVVMLLESLPSQVPTSIVVQKVEPTKGPDSEPPMLIQEQKEEEVFPMATNDHLLNCVEDTPPEEPVLEEIRPTIYPQDSNVQESEEESIDEEILCMEKPTSSIETCAHNALSEDSDQTFFDSQLDGCDYVCSKDGWNLKRWDELLVSDGEDSSMEIREPLGIPCRGSEEEVLHVGKNAKFLPSSLLIDPAVLVEVSY</sequence>
<organism evidence="2 3">
    <name type="scientific">Cuscuta campestris</name>
    <dbReference type="NCBI Taxonomy" id="132261"/>
    <lineage>
        <taxon>Eukaryota</taxon>
        <taxon>Viridiplantae</taxon>
        <taxon>Streptophyta</taxon>
        <taxon>Embryophyta</taxon>
        <taxon>Tracheophyta</taxon>
        <taxon>Spermatophyta</taxon>
        <taxon>Magnoliopsida</taxon>
        <taxon>eudicotyledons</taxon>
        <taxon>Gunneridae</taxon>
        <taxon>Pentapetalae</taxon>
        <taxon>asterids</taxon>
        <taxon>lamiids</taxon>
        <taxon>Solanales</taxon>
        <taxon>Convolvulaceae</taxon>
        <taxon>Cuscuteae</taxon>
        <taxon>Cuscuta</taxon>
        <taxon>Cuscuta subgen. Grammica</taxon>
        <taxon>Cuscuta sect. Cleistogrammica</taxon>
    </lineage>
</organism>